<dbReference type="CDD" id="cd04084">
    <property type="entry name" value="CBM6_xylanase-like"/>
    <property type="match status" value="1"/>
</dbReference>
<evidence type="ECO:0000256" key="3">
    <source>
        <dbReference type="ARBA" id="ARBA00022801"/>
    </source>
</evidence>
<dbReference type="InterPro" id="IPR026891">
    <property type="entry name" value="Fn3-like"/>
</dbReference>
<evidence type="ECO:0000256" key="4">
    <source>
        <dbReference type="SAM" id="SignalP"/>
    </source>
</evidence>
<keyword evidence="3" id="KW-0378">Hydrolase</keyword>
<dbReference type="FunFam" id="2.60.40.10:FF:000495">
    <property type="entry name" value="Periplasmic beta-glucosidase"/>
    <property type="match status" value="1"/>
</dbReference>
<dbReference type="InterPro" id="IPR005084">
    <property type="entry name" value="CBM6"/>
</dbReference>
<dbReference type="CDD" id="cd23343">
    <property type="entry name" value="beta-trefoil_FSCN_BglX-like"/>
    <property type="match status" value="1"/>
</dbReference>
<comment type="caution">
    <text evidence="6">The sequence shown here is derived from an EMBL/GenBank/DDBJ whole genome shotgun (WGS) entry which is preliminary data.</text>
</comment>
<dbReference type="SMART" id="SM01217">
    <property type="entry name" value="Fn3_like"/>
    <property type="match status" value="1"/>
</dbReference>
<dbReference type="Pfam" id="PF03422">
    <property type="entry name" value="CBM_6"/>
    <property type="match status" value="1"/>
</dbReference>
<dbReference type="Gene3D" id="2.60.40.10">
    <property type="entry name" value="Immunoglobulins"/>
    <property type="match status" value="1"/>
</dbReference>
<keyword evidence="2 4" id="KW-0732">Signal</keyword>
<evidence type="ECO:0000313" key="6">
    <source>
        <dbReference type="EMBL" id="RSL35334.1"/>
    </source>
</evidence>
<dbReference type="InterPro" id="IPR017853">
    <property type="entry name" value="GH"/>
</dbReference>
<dbReference type="AlphaFoldDB" id="A0A3R9Q7J4"/>
<gene>
    <name evidence="6" type="ORF">D7Z54_01870</name>
</gene>
<dbReference type="PRINTS" id="PR00133">
    <property type="entry name" value="GLHYDRLASE3"/>
</dbReference>
<dbReference type="PANTHER" id="PTHR42721:SF3">
    <property type="entry name" value="BETA-D-XYLOSIDASE 5-RELATED"/>
    <property type="match status" value="1"/>
</dbReference>
<evidence type="ECO:0000256" key="1">
    <source>
        <dbReference type="ARBA" id="ARBA00005336"/>
    </source>
</evidence>
<reference evidence="6 7" key="1">
    <citation type="submission" date="2018-10" db="EMBL/GenBank/DDBJ databases">
        <title>Draft genome sequence of Bacillus salarius IM0101, isolated from a hypersaline soil in Inner Mongolia, China.</title>
        <authorList>
            <person name="Yamprayoonswat W."/>
            <person name="Boonvisut S."/>
            <person name="Jumpathong W."/>
            <person name="Sittihan S."/>
            <person name="Ruangsuj P."/>
            <person name="Wanthongcharoen S."/>
            <person name="Thongpramul N."/>
            <person name="Pimmason S."/>
            <person name="Yu B."/>
            <person name="Yasawong M."/>
        </authorList>
    </citation>
    <scope>NUCLEOTIDE SEQUENCE [LARGE SCALE GENOMIC DNA]</scope>
    <source>
        <strain evidence="6 7">IM0101</strain>
    </source>
</reference>
<dbReference type="Gene3D" id="3.20.20.300">
    <property type="entry name" value="Glycoside hydrolase, family 3, N-terminal domain"/>
    <property type="match status" value="1"/>
</dbReference>
<dbReference type="InterPro" id="IPR006584">
    <property type="entry name" value="Cellulose-bd_IV"/>
</dbReference>
<dbReference type="InterPro" id="IPR036962">
    <property type="entry name" value="Glyco_hydro_3_N_sf"/>
</dbReference>
<dbReference type="Gene3D" id="3.40.50.1700">
    <property type="entry name" value="Glycoside hydrolase family 3 C-terminal domain"/>
    <property type="match status" value="1"/>
</dbReference>
<protein>
    <submittedName>
        <fullName evidence="6">Carbohydrate-binding protein</fullName>
    </submittedName>
</protein>
<dbReference type="SUPFAM" id="SSF52279">
    <property type="entry name" value="Beta-D-glucan exohydrolase, C-terminal domain"/>
    <property type="match status" value="1"/>
</dbReference>
<feature type="signal peptide" evidence="4">
    <location>
        <begin position="1"/>
        <end position="35"/>
    </location>
</feature>
<name>A0A3R9Q7J4_9BACI</name>
<sequence>MKKRKHLKCRFTRSFLAFSLSIPMILPFGSENLNAEEEYNYPFQNPNLSVDKRVDDLVSRLTIDEKISMMHQYQPEIPRLGVEAFKTGTEALHGVSWLGEATVFPQAVGLGSTWNTDLVKRVGNTVGKEVRGYHAEDPALNGLNVWAPVVDPLRDPRWGRNEEGYSEDPTVTGEISTAYAAGLKGDHPFYMQTVPTLKHFLGYNNEENRGFSSSSIDPRNMHEYYLPPFETAIKKGAAHGIMPAYNEINGKPAILSPMINDFVKNKWAPEEFLVVSDAFDPSAIVNDHNYYDTHEEAHAHAIKAGVDSFTDQGTDPSLTTNAIKGALQQELITEKDIDEAISNTFSIRFRTGEFDPPEDNPYSNITKDAVNDEEHQKLAHEAAKESMVLLKNDQQTLPLDSESVNDISVIGPMGDTLYEDWYSGTMPYQVTALDGLKRELGEERISFTEGVQSNAFKSVATGNYITAQDSVSTPLSADADDISDNETFDQEDWGKNVITLRAQANGKYVSIGDNNDLVNSEDQPHDWEVQETFEEQVQEDGTVALQHIGSSRYVSVTENDEITLIDTDEISDAEKFEVNIINDGVEDAVTNAESSDAAIVFVGNNPYINGRETEDREDLNLPSKQQELIKKVHEANANTIVVVTGSYPFSINWADENVPAILYSAHGGQEYGNAVADVLSGKYSPAGRLSQTWYKDANQLPDKMDYDIIKAGWTYQYFDEKPLYPFGHGLTYTDFAYENMNISSENEQITVTVDITNTGSTASDEVVQLYSKAAFESKMDRPNKQLQDFKRIHVKPNQSKTVEFTIPQEKLAIWDVSAEENVVETGPYDFMVGKSSEDIQVQETLEIDGEELSSRDLTTFTKAENYNSYEGVEIVEEDRYETYAVGEIETGDWISFEDSLFEEKTNRFSVRVATDTDNAKIEIKSADPEKGELIKEINVPNTGGLQNWDTISTDINEISGNHDIFFRFEGELSIDSFQFSDGLEISLLENKLKEHIHAENITNPLERQLMNRLRQAKRHLEAKRFSKSADSLQTFDDQLNNARMQKRINQEAKEDLKKSLSPAIEAVQALK</sequence>
<dbReference type="SMART" id="SM00606">
    <property type="entry name" value="CBD_IV"/>
    <property type="match status" value="1"/>
</dbReference>
<dbReference type="SUPFAM" id="SSF49785">
    <property type="entry name" value="Galactose-binding domain-like"/>
    <property type="match status" value="1"/>
</dbReference>
<dbReference type="GO" id="GO:0008422">
    <property type="term" value="F:beta-glucosidase activity"/>
    <property type="evidence" value="ECO:0007669"/>
    <property type="project" value="UniProtKB-ARBA"/>
</dbReference>
<dbReference type="OrthoDB" id="9805821at2"/>
<dbReference type="GO" id="GO:0045493">
    <property type="term" value="P:xylan catabolic process"/>
    <property type="evidence" value="ECO:0007669"/>
    <property type="project" value="InterPro"/>
</dbReference>
<dbReference type="InterPro" id="IPR001764">
    <property type="entry name" value="Glyco_hydro_3_N"/>
</dbReference>
<evidence type="ECO:0000259" key="5">
    <source>
        <dbReference type="PROSITE" id="PS51175"/>
    </source>
</evidence>
<dbReference type="InterPro" id="IPR054470">
    <property type="entry name" value="FIMAH_dom"/>
</dbReference>
<dbReference type="GO" id="GO:0030246">
    <property type="term" value="F:carbohydrate binding"/>
    <property type="evidence" value="ECO:0007669"/>
    <property type="project" value="InterPro"/>
</dbReference>
<dbReference type="InterPro" id="IPR002772">
    <property type="entry name" value="Glyco_hydro_3_C"/>
</dbReference>
<organism evidence="6 7">
    <name type="scientific">Salibacterium salarium</name>
    <dbReference type="NCBI Taxonomy" id="284579"/>
    <lineage>
        <taxon>Bacteria</taxon>
        <taxon>Bacillati</taxon>
        <taxon>Bacillota</taxon>
        <taxon>Bacilli</taxon>
        <taxon>Bacillales</taxon>
        <taxon>Bacillaceae</taxon>
    </lineage>
</organism>
<dbReference type="Proteomes" id="UP000275076">
    <property type="component" value="Unassembled WGS sequence"/>
</dbReference>
<dbReference type="Gene3D" id="2.60.120.260">
    <property type="entry name" value="Galactose-binding domain-like"/>
    <property type="match status" value="1"/>
</dbReference>
<dbReference type="PANTHER" id="PTHR42721">
    <property type="entry name" value="SUGAR HYDROLASE-RELATED"/>
    <property type="match status" value="1"/>
</dbReference>
<dbReference type="InterPro" id="IPR013783">
    <property type="entry name" value="Ig-like_fold"/>
</dbReference>
<dbReference type="InterPro" id="IPR008999">
    <property type="entry name" value="Actin-crosslinking"/>
</dbReference>
<evidence type="ECO:0000256" key="2">
    <source>
        <dbReference type="ARBA" id="ARBA00022729"/>
    </source>
</evidence>
<comment type="similarity">
    <text evidence="1">Belongs to the glycosyl hydrolase 3 family.</text>
</comment>
<proteinExistence type="inferred from homology"/>
<feature type="domain" description="CBM6" evidence="5">
    <location>
        <begin position="858"/>
        <end position="980"/>
    </location>
</feature>
<dbReference type="Pfam" id="PF01915">
    <property type="entry name" value="Glyco_hydro_3_C"/>
    <property type="match status" value="1"/>
</dbReference>
<dbReference type="Pfam" id="PF00933">
    <property type="entry name" value="Glyco_hydro_3"/>
    <property type="match status" value="1"/>
</dbReference>
<dbReference type="Pfam" id="PF22888">
    <property type="entry name" value="FIMAH"/>
    <property type="match status" value="1"/>
</dbReference>
<accession>A0A3R9Q7J4</accession>
<dbReference type="RefSeq" id="WP_125553849.1">
    <property type="nucleotide sequence ID" value="NZ_RBVX01000001.1"/>
</dbReference>
<dbReference type="SUPFAM" id="SSF51445">
    <property type="entry name" value="(Trans)glycosidases"/>
    <property type="match status" value="1"/>
</dbReference>
<dbReference type="SUPFAM" id="SSF50405">
    <property type="entry name" value="Actin-crosslinking proteins"/>
    <property type="match status" value="1"/>
</dbReference>
<dbReference type="Pfam" id="PF14310">
    <property type="entry name" value="Fn3-like"/>
    <property type="match status" value="1"/>
</dbReference>
<feature type="chain" id="PRO_5018743695" evidence="4">
    <location>
        <begin position="36"/>
        <end position="1071"/>
    </location>
</feature>
<dbReference type="GO" id="GO:0031222">
    <property type="term" value="P:arabinan catabolic process"/>
    <property type="evidence" value="ECO:0007669"/>
    <property type="project" value="TreeGrafter"/>
</dbReference>
<dbReference type="GO" id="GO:0046556">
    <property type="term" value="F:alpha-L-arabinofuranosidase activity"/>
    <property type="evidence" value="ECO:0007669"/>
    <property type="project" value="TreeGrafter"/>
</dbReference>
<dbReference type="EMBL" id="RBVX01000001">
    <property type="protein sequence ID" value="RSL35334.1"/>
    <property type="molecule type" value="Genomic_DNA"/>
</dbReference>
<dbReference type="GO" id="GO:0009044">
    <property type="term" value="F:xylan 1,4-beta-xylosidase activity"/>
    <property type="evidence" value="ECO:0007669"/>
    <property type="project" value="InterPro"/>
</dbReference>
<dbReference type="InterPro" id="IPR036881">
    <property type="entry name" value="Glyco_hydro_3_C_sf"/>
</dbReference>
<evidence type="ECO:0000313" key="7">
    <source>
        <dbReference type="Proteomes" id="UP000275076"/>
    </source>
</evidence>
<dbReference type="Gene3D" id="2.60.120.380">
    <property type="match status" value="1"/>
</dbReference>
<keyword evidence="7" id="KW-1185">Reference proteome</keyword>
<dbReference type="InterPro" id="IPR044993">
    <property type="entry name" value="BXL"/>
</dbReference>
<dbReference type="InterPro" id="IPR008979">
    <property type="entry name" value="Galactose-bd-like_sf"/>
</dbReference>
<dbReference type="PROSITE" id="PS51175">
    <property type="entry name" value="CBM6"/>
    <property type="match status" value="1"/>
</dbReference>